<dbReference type="Gene3D" id="3.40.630.30">
    <property type="match status" value="1"/>
</dbReference>
<accession>A0A7X4KJM2</accession>
<dbReference type="InterPro" id="IPR016181">
    <property type="entry name" value="Acyl_CoA_acyltransferase"/>
</dbReference>
<gene>
    <name evidence="1" type="ORF">GTP56_27160</name>
</gene>
<dbReference type="SUPFAM" id="SSF55729">
    <property type="entry name" value="Acyl-CoA N-acyltransferases (Nat)"/>
    <property type="match status" value="1"/>
</dbReference>
<reference evidence="1 2" key="1">
    <citation type="submission" date="2019-12" db="EMBL/GenBank/DDBJ databases">
        <title>Novel species isolated from a subtropical stream in China.</title>
        <authorList>
            <person name="Lu H."/>
        </authorList>
    </citation>
    <scope>NUCLEOTIDE SEQUENCE [LARGE SCALE GENOMIC DNA]</scope>
    <source>
        <strain evidence="1 2">FT134W</strain>
    </source>
</reference>
<evidence type="ECO:0000313" key="1">
    <source>
        <dbReference type="EMBL" id="MYM75849.1"/>
    </source>
</evidence>
<proteinExistence type="predicted"/>
<sequence>MSKRLRLTLAQLGWLNTALYLLARALERASDGRWTLFRYLFVAQYVSDSPLTPLRGADIDIQTPDASAPLPDGYPRPAHVVSDRYAQGASTLTAWRNGRLAGFLWLISNAYQEDEVRVRYRLSSPRENWDFDVWVRPDERLGWVFRRLWDSARQQLRGRGVRWTCSRISAFNPASLRAHAQIGVVRLGHALFLRCGQWQWMLSSLRPYFHLSRHPASFPQLMFDTSQLQEPPCRNFRKSATS</sequence>
<dbReference type="RefSeq" id="WP_161052414.1">
    <property type="nucleotide sequence ID" value="NZ_WWCR01000051.1"/>
</dbReference>
<comment type="caution">
    <text evidence="1">The sequence shown here is derived from an EMBL/GenBank/DDBJ whole genome shotgun (WGS) entry which is preliminary data.</text>
</comment>
<dbReference type="EMBL" id="WWCR01000051">
    <property type="protein sequence ID" value="MYM75849.1"/>
    <property type="molecule type" value="Genomic_DNA"/>
</dbReference>
<protein>
    <recommendedName>
        <fullName evidence="3">N-acetyltransferase domain-containing protein</fullName>
    </recommendedName>
</protein>
<organism evidence="1 2">
    <name type="scientific">Duganella margarita</name>
    <dbReference type="NCBI Taxonomy" id="2692170"/>
    <lineage>
        <taxon>Bacteria</taxon>
        <taxon>Pseudomonadati</taxon>
        <taxon>Pseudomonadota</taxon>
        <taxon>Betaproteobacteria</taxon>
        <taxon>Burkholderiales</taxon>
        <taxon>Oxalobacteraceae</taxon>
        <taxon>Telluria group</taxon>
        <taxon>Duganella</taxon>
    </lineage>
</organism>
<dbReference type="Proteomes" id="UP000469734">
    <property type="component" value="Unassembled WGS sequence"/>
</dbReference>
<evidence type="ECO:0000313" key="2">
    <source>
        <dbReference type="Proteomes" id="UP000469734"/>
    </source>
</evidence>
<name>A0A7X4KJM2_9BURK</name>
<evidence type="ECO:0008006" key="3">
    <source>
        <dbReference type="Google" id="ProtNLM"/>
    </source>
</evidence>
<dbReference type="AlphaFoldDB" id="A0A7X4KJM2"/>